<keyword evidence="4" id="KW-0411">Iron-sulfur</keyword>
<proteinExistence type="predicted"/>
<dbReference type="SUPFAM" id="SSF102114">
    <property type="entry name" value="Radical SAM enzymes"/>
    <property type="match status" value="1"/>
</dbReference>
<dbReference type="InterPro" id="IPR007197">
    <property type="entry name" value="rSAM"/>
</dbReference>
<reference evidence="6 7" key="1">
    <citation type="submission" date="2017-06" db="EMBL/GenBank/DDBJ databases">
        <title>Draft genome sequence of anaerobic fermentative bacterium Anaeromicrobium sediminis DY2726D isolated from West Pacific Ocean sediments.</title>
        <authorList>
            <person name="Zeng X."/>
        </authorList>
    </citation>
    <scope>NUCLEOTIDE SEQUENCE [LARGE SCALE GENOMIC DNA]</scope>
    <source>
        <strain evidence="6 7">DY2726D</strain>
    </source>
</reference>
<dbReference type="SFLD" id="SFLDS00029">
    <property type="entry name" value="Radical_SAM"/>
    <property type="match status" value="1"/>
</dbReference>
<dbReference type="CDD" id="cd01335">
    <property type="entry name" value="Radical_SAM"/>
    <property type="match status" value="1"/>
</dbReference>
<dbReference type="GO" id="GO:0003824">
    <property type="term" value="F:catalytic activity"/>
    <property type="evidence" value="ECO:0007669"/>
    <property type="project" value="InterPro"/>
</dbReference>
<dbReference type="GO" id="GO:0051536">
    <property type="term" value="F:iron-sulfur cluster binding"/>
    <property type="evidence" value="ECO:0007669"/>
    <property type="project" value="UniProtKB-KW"/>
</dbReference>
<gene>
    <name evidence="6" type="ORF">CCE28_03235</name>
</gene>
<name>A0A267MMD6_9FIRM</name>
<dbReference type="InterPro" id="IPR013785">
    <property type="entry name" value="Aldolase_TIM"/>
</dbReference>
<dbReference type="Pfam" id="PF04055">
    <property type="entry name" value="Radical_SAM"/>
    <property type="match status" value="1"/>
</dbReference>
<dbReference type="NCBIfam" id="NF045646">
    <property type="entry name" value="rSAM_Se_TrsS"/>
    <property type="match status" value="1"/>
</dbReference>
<evidence type="ECO:0000256" key="1">
    <source>
        <dbReference type="ARBA" id="ARBA00022691"/>
    </source>
</evidence>
<dbReference type="SFLD" id="SFLDG01067">
    <property type="entry name" value="SPASM/twitch_domain_containing"/>
    <property type="match status" value="1"/>
</dbReference>
<dbReference type="InterPro" id="IPR054698">
    <property type="entry name" value="rSAM_Se_TrsS"/>
</dbReference>
<dbReference type="InterPro" id="IPR006638">
    <property type="entry name" value="Elp3/MiaA/NifB-like_rSAM"/>
</dbReference>
<sequence length="454" mass="51310">MKILDVTKSLCPYCFKRIDADIVEDNGKIYMDKTCSDHGKVRVLIWSDASTYQEWGKYSEHAPRNEGGHPTEKECPYDCGYCNEHRGSTCTSVIEVTKRCNMNCSVCFASANAIGDNLSLSKIQEMIDYVAETQGFCSLQISGGEPTLRDDLPEIVSYAKKIGFKHVQVNSNGIRLASDLAYVKSLADAGTDLIYLGFDGIDDGIYEKIRNRKMIDVKKGCIGNCEKAGIGVMLVPVIIKEENDDQIGKIVKFAKAHMPTVKGIHFQPASTFGRYEMTENHENRYTIPDLIHDLETQTDREIIADYIVPRKKKSPYCSFSSTYYLNFDNNLVALTRRDGNISLKVPVMSNSKMEKFARNTNNFTEKYWKQNSVEASNKDSELATFSKRLRTYSLSISAMPFQDVWNIDINRVKGCCVSVIHESLTTIPLCLNYLTDTKGRRLYEEGVCCYESNK</sequence>
<evidence type="ECO:0000256" key="2">
    <source>
        <dbReference type="ARBA" id="ARBA00022723"/>
    </source>
</evidence>
<dbReference type="Gene3D" id="3.20.20.70">
    <property type="entry name" value="Aldolase class I"/>
    <property type="match status" value="1"/>
</dbReference>
<dbReference type="RefSeq" id="WP_095130947.1">
    <property type="nucleotide sequence ID" value="NZ_NIBG01000002.1"/>
</dbReference>
<dbReference type="OrthoDB" id="9810775at2"/>
<comment type="caution">
    <text evidence="6">The sequence shown here is derived from an EMBL/GenBank/DDBJ whole genome shotgun (WGS) entry which is preliminary data.</text>
</comment>
<keyword evidence="2" id="KW-0479">Metal-binding</keyword>
<dbReference type="PROSITE" id="PS51918">
    <property type="entry name" value="RADICAL_SAM"/>
    <property type="match status" value="1"/>
</dbReference>
<dbReference type="Pfam" id="PF23545">
    <property type="entry name" value="Zn_ribbon_HMPTM"/>
    <property type="match status" value="1"/>
</dbReference>
<organism evidence="6 7">
    <name type="scientific">Anaeromicrobium sediminis</name>
    <dbReference type="NCBI Taxonomy" id="1478221"/>
    <lineage>
        <taxon>Bacteria</taxon>
        <taxon>Bacillati</taxon>
        <taxon>Bacillota</taxon>
        <taxon>Clostridia</taxon>
        <taxon>Peptostreptococcales</taxon>
        <taxon>Thermotaleaceae</taxon>
        <taxon>Anaeromicrobium</taxon>
    </lineage>
</organism>
<dbReference type="EMBL" id="NIBG01000002">
    <property type="protein sequence ID" value="PAB60572.1"/>
    <property type="molecule type" value="Genomic_DNA"/>
</dbReference>
<evidence type="ECO:0000256" key="4">
    <source>
        <dbReference type="ARBA" id="ARBA00023014"/>
    </source>
</evidence>
<evidence type="ECO:0000259" key="5">
    <source>
        <dbReference type="PROSITE" id="PS51918"/>
    </source>
</evidence>
<dbReference type="InterPro" id="IPR056488">
    <property type="entry name" value="Zn_ribbon_HMPTM"/>
</dbReference>
<dbReference type="PANTHER" id="PTHR43306">
    <property type="entry name" value="7,8-DIHYDRO-6-HYDROXYMETHYLPTERIN DIMETHYLTRANSFERASE"/>
    <property type="match status" value="1"/>
</dbReference>
<dbReference type="SFLD" id="SFLDG01100">
    <property type="entry name" value="methyltransferase_(Class_D)"/>
    <property type="match status" value="1"/>
</dbReference>
<dbReference type="PANTHER" id="PTHR43306:SF1">
    <property type="entry name" value="7,8-DIHYDRO-6-HYDROXYMETHYLPTERIN DIMETHYLTRANSFERASE"/>
    <property type="match status" value="1"/>
</dbReference>
<evidence type="ECO:0000256" key="3">
    <source>
        <dbReference type="ARBA" id="ARBA00023004"/>
    </source>
</evidence>
<dbReference type="GO" id="GO:0046872">
    <property type="term" value="F:metal ion binding"/>
    <property type="evidence" value="ECO:0007669"/>
    <property type="project" value="UniProtKB-KW"/>
</dbReference>
<feature type="domain" description="Radical SAM core" evidence="5">
    <location>
        <begin position="83"/>
        <end position="313"/>
    </location>
</feature>
<evidence type="ECO:0000313" key="6">
    <source>
        <dbReference type="EMBL" id="PAB60572.1"/>
    </source>
</evidence>
<keyword evidence="1" id="KW-0949">S-adenosyl-L-methionine</keyword>
<accession>A0A267MMD6</accession>
<keyword evidence="3" id="KW-0408">Iron</keyword>
<dbReference type="AlphaFoldDB" id="A0A267MMD6"/>
<protein>
    <recommendedName>
        <fullName evidence="5">Radical SAM core domain-containing protein</fullName>
    </recommendedName>
</protein>
<dbReference type="SMART" id="SM00729">
    <property type="entry name" value="Elp3"/>
    <property type="match status" value="1"/>
</dbReference>
<keyword evidence="7" id="KW-1185">Reference proteome</keyword>
<evidence type="ECO:0000313" key="7">
    <source>
        <dbReference type="Proteomes" id="UP000216024"/>
    </source>
</evidence>
<dbReference type="InterPro" id="IPR058240">
    <property type="entry name" value="rSAM_sf"/>
</dbReference>
<dbReference type="Proteomes" id="UP000216024">
    <property type="component" value="Unassembled WGS sequence"/>
</dbReference>
<dbReference type="InterPro" id="IPR034474">
    <property type="entry name" value="Methyltransferase_Class_D"/>
</dbReference>